<dbReference type="WBParaSite" id="ECPE_0000612301-mRNA-1">
    <property type="protein sequence ID" value="ECPE_0000612301-mRNA-1"/>
    <property type="gene ID" value="ECPE_0000612301"/>
</dbReference>
<evidence type="ECO:0000313" key="2">
    <source>
        <dbReference type="Proteomes" id="UP000272942"/>
    </source>
</evidence>
<organism evidence="3">
    <name type="scientific">Echinostoma caproni</name>
    <dbReference type="NCBI Taxonomy" id="27848"/>
    <lineage>
        <taxon>Eukaryota</taxon>
        <taxon>Metazoa</taxon>
        <taxon>Spiralia</taxon>
        <taxon>Lophotrochozoa</taxon>
        <taxon>Platyhelminthes</taxon>
        <taxon>Trematoda</taxon>
        <taxon>Digenea</taxon>
        <taxon>Plagiorchiida</taxon>
        <taxon>Echinostomata</taxon>
        <taxon>Echinostomatoidea</taxon>
        <taxon>Echinostomatidae</taxon>
        <taxon>Echinostoma</taxon>
    </lineage>
</organism>
<evidence type="ECO:0000313" key="1">
    <source>
        <dbReference type="EMBL" id="VDP77429.1"/>
    </source>
</evidence>
<dbReference type="OrthoDB" id="271595at2759"/>
<reference evidence="1 2" key="2">
    <citation type="submission" date="2018-11" db="EMBL/GenBank/DDBJ databases">
        <authorList>
            <consortium name="Pathogen Informatics"/>
        </authorList>
    </citation>
    <scope>NUCLEOTIDE SEQUENCE [LARGE SCALE GENOMIC DNA]</scope>
    <source>
        <strain evidence="1 2">Egypt</strain>
    </source>
</reference>
<sequence length="90" mass="10240">MYKPSAITFRFPSHLTNKPPIQIEGPYHGSNSTDKPCDAVPGRYYHLFTQGELESLISQVPSLKLHRVYYERGNWAAVVTKSCMENTQPL</sequence>
<dbReference type="Gene3D" id="3.40.50.150">
    <property type="entry name" value="Vaccinia Virus protein VP39"/>
    <property type="match status" value="1"/>
</dbReference>
<proteinExistence type="predicted"/>
<dbReference type="Proteomes" id="UP000272942">
    <property type="component" value="Unassembled WGS sequence"/>
</dbReference>
<gene>
    <name evidence="1" type="ORF">ECPE_LOCUS6110</name>
</gene>
<evidence type="ECO:0000313" key="3">
    <source>
        <dbReference type="WBParaSite" id="ECPE_0000612301-mRNA-1"/>
    </source>
</evidence>
<dbReference type="AlphaFoldDB" id="A0A183AGM5"/>
<dbReference type="EMBL" id="UZAN01043042">
    <property type="protein sequence ID" value="VDP77429.1"/>
    <property type="molecule type" value="Genomic_DNA"/>
</dbReference>
<name>A0A183AGM5_9TREM</name>
<protein>
    <submittedName>
        <fullName evidence="3">Clr2_transil domain-containing protein</fullName>
    </submittedName>
</protein>
<reference evidence="3" key="1">
    <citation type="submission" date="2016-06" db="UniProtKB">
        <authorList>
            <consortium name="WormBaseParasite"/>
        </authorList>
    </citation>
    <scope>IDENTIFICATION</scope>
</reference>
<accession>A0A183AGM5</accession>
<dbReference type="InterPro" id="IPR029063">
    <property type="entry name" value="SAM-dependent_MTases_sf"/>
</dbReference>
<keyword evidence="2" id="KW-1185">Reference proteome</keyword>